<dbReference type="InterPro" id="IPR008146">
    <property type="entry name" value="Gln_synth_cat_dom"/>
</dbReference>
<evidence type="ECO:0000256" key="1">
    <source>
        <dbReference type="ARBA" id="ARBA00022598"/>
    </source>
</evidence>
<gene>
    <name evidence="6" type="ORF">TQ35_003540</name>
    <name evidence="5" type="ORF">TQ35_01180</name>
</gene>
<comment type="caution">
    <text evidence="5">The sequence shown here is derived from an EMBL/GenBank/DDBJ whole genome shotgun (WGS) entry which is preliminary data.</text>
</comment>
<dbReference type="InterPro" id="IPR014746">
    <property type="entry name" value="Gln_synth/guanido_kin_cat_dom"/>
</dbReference>
<dbReference type="PANTHER" id="PTHR43785:SF12">
    <property type="entry name" value="TYPE-1 GLUTAMINE SYNTHETASE 2"/>
    <property type="match status" value="1"/>
</dbReference>
<dbReference type="Gene3D" id="3.10.20.70">
    <property type="entry name" value="Glutamine synthetase, N-terminal domain"/>
    <property type="match status" value="1"/>
</dbReference>
<dbReference type="AlphaFoldDB" id="A0A0F2LUJ7"/>
<comment type="similarity">
    <text evidence="2 3">Belongs to the glutamine synthetase family.</text>
</comment>
<dbReference type="PANTHER" id="PTHR43785">
    <property type="entry name" value="GAMMA-GLUTAMYLPUTRESCINE SYNTHETASE"/>
    <property type="match status" value="1"/>
</dbReference>
<dbReference type="GO" id="GO:0006542">
    <property type="term" value="P:glutamine biosynthetic process"/>
    <property type="evidence" value="ECO:0007669"/>
    <property type="project" value="InterPro"/>
</dbReference>
<dbReference type="EMBL" id="JZWS02000002">
    <property type="protein sequence ID" value="MCL7343630.1"/>
    <property type="molecule type" value="Genomic_DNA"/>
</dbReference>
<dbReference type="PROSITE" id="PS51987">
    <property type="entry name" value="GS_CATALYTIC"/>
    <property type="match status" value="1"/>
</dbReference>
<dbReference type="Gene3D" id="3.30.590.10">
    <property type="entry name" value="Glutamine synthetase/guanido kinase, catalytic domain"/>
    <property type="match status" value="1"/>
</dbReference>
<dbReference type="Pfam" id="PF00120">
    <property type="entry name" value="Gln-synt_C"/>
    <property type="match status" value="1"/>
</dbReference>
<protein>
    <submittedName>
        <fullName evidence="5 6">Glutamine synthetase</fullName>
    </submittedName>
</protein>
<dbReference type="SUPFAM" id="SSF55931">
    <property type="entry name" value="Glutamine synthetase/guanido kinase"/>
    <property type="match status" value="1"/>
</dbReference>
<keyword evidence="1" id="KW-0436">Ligase</keyword>
<evidence type="ECO:0000313" key="6">
    <source>
        <dbReference type="EMBL" id="MCL7343630.1"/>
    </source>
</evidence>
<reference evidence="5" key="1">
    <citation type="submission" date="2015-03" db="EMBL/GenBank/DDBJ databases">
        <title>Metagenome Sequencing of an Archaeal-Dominated Microbial Community from a Hot Spring at the Los Azufres Geothermal Field, Mexico.</title>
        <authorList>
            <person name="Servin-Garciduenas L.E."/>
            <person name="Martinez-Romero E."/>
        </authorList>
    </citation>
    <scope>NUCLEOTIDE SEQUENCE [LARGE SCALE GENOMIC DNA]</scope>
    <source>
        <strain evidence="5">AZ1-454</strain>
    </source>
</reference>
<organism evidence="5">
    <name type="scientific">Candidatus Aramenus sulfurataquae</name>
    <dbReference type="NCBI Taxonomy" id="1326980"/>
    <lineage>
        <taxon>Archaea</taxon>
        <taxon>Thermoproteota</taxon>
        <taxon>Thermoprotei</taxon>
        <taxon>Sulfolobales</taxon>
        <taxon>Sulfolobaceae</taxon>
        <taxon>Candidatus Aramenus</taxon>
    </lineage>
</organism>
<reference evidence="6" key="2">
    <citation type="submission" date="2022-05" db="EMBL/GenBank/DDBJ databases">
        <title>Metagenome Sequencing of an Archaeal-Dominated Microbial Community from a Hot Spring at the Los Azufres Geothermal Field, Mexico.</title>
        <authorList>
            <person name="Marin-Paredes R."/>
            <person name="Martinez-Romero E."/>
            <person name="Servin-Garciduenas L.E."/>
        </authorList>
    </citation>
    <scope>NUCLEOTIDE SEQUENCE</scope>
    <source>
        <strain evidence="6">AZ1-454</strain>
    </source>
</reference>
<evidence type="ECO:0000256" key="3">
    <source>
        <dbReference type="RuleBase" id="RU000384"/>
    </source>
</evidence>
<evidence type="ECO:0000259" key="4">
    <source>
        <dbReference type="PROSITE" id="PS51987"/>
    </source>
</evidence>
<evidence type="ECO:0000313" key="5">
    <source>
        <dbReference type="EMBL" id="KJR79536.1"/>
    </source>
</evidence>
<dbReference type="SUPFAM" id="SSF54368">
    <property type="entry name" value="Glutamine synthetase, N-terminal domain"/>
    <property type="match status" value="1"/>
</dbReference>
<dbReference type="EMBL" id="JZWS01000004">
    <property type="protein sequence ID" value="KJR79536.1"/>
    <property type="molecule type" value="Genomic_DNA"/>
</dbReference>
<name>A0A0F2LUJ7_9CREN</name>
<evidence type="ECO:0000256" key="2">
    <source>
        <dbReference type="PROSITE-ProRule" id="PRU01331"/>
    </source>
</evidence>
<dbReference type="SMART" id="SM01230">
    <property type="entry name" value="Gln-synt_C"/>
    <property type="match status" value="1"/>
</dbReference>
<dbReference type="PATRIC" id="fig|1326980.8.peg.1597"/>
<accession>A0A0F2LUJ7</accession>
<feature type="domain" description="GS catalytic" evidence="4">
    <location>
        <begin position="110"/>
        <end position="427"/>
    </location>
</feature>
<proteinExistence type="inferred from homology"/>
<sequence length="427" mass="48379">MSREDVVETLKSGRIDYVRVEFIDLLGNVRGRSLRRAEFENLMLKESGGVPYAESLVLLDYKDTPIKSRYEDVIAVPDPSTFIVLPYLERTARVLSYLNNPDQTPYPLCSRGLLRRALQKLEELGFGLSVAFEPTFYLIKNENGIFPADYAKAFSPEGLMEEQNFLRDVIKYLEAVGIQVEMVNKHYGPGQYEITFSKKEALEAADSLITAREVIRDTARLYKYFATYMPKPFADKPGSSMDIYFMLEDSNGKPLIDQSDNKGIGLNKVVYNFIGGVLEHLGAIISFAAPTINSYKRFRELVTPNLAGIGTERHFIIRVPSNFKDIGLLEFRLADPLANSYLLLSSIIFAGIDGIERNLDVEINSVTAELPNDINDALNKLERDNYLKYSLGNEVVSSFVELKKREIESYNAYITPWELDAYLKAGW</sequence>
<dbReference type="InterPro" id="IPR036651">
    <property type="entry name" value="Gln_synt_N_sf"/>
</dbReference>
<dbReference type="GO" id="GO:0004356">
    <property type="term" value="F:glutamine synthetase activity"/>
    <property type="evidence" value="ECO:0007669"/>
    <property type="project" value="InterPro"/>
</dbReference>